<dbReference type="GO" id="GO:0008270">
    <property type="term" value="F:zinc ion binding"/>
    <property type="evidence" value="ECO:0007669"/>
    <property type="project" value="UniProtKB-KW"/>
</dbReference>
<evidence type="ECO:0000313" key="4">
    <source>
        <dbReference type="Proteomes" id="UP001190700"/>
    </source>
</evidence>
<feature type="domain" description="SWIM-type" evidence="2">
    <location>
        <begin position="115"/>
        <end position="147"/>
    </location>
</feature>
<dbReference type="InterPro" id="IPR007527">
    <property type="entry name" value="Znf_SWIM"/>
</dbReference>
<gene>
    <name evidence="3" type="ORF">CYMTET_21838</name>
</gene>
<keyword evidence="4" id="KW-1185">Reference proteome</keyword>
<keyword evidence="1" id="KW-0863">Zinc-finger</keyword>
<keyword evidence="1" id="KW-0479">Metal-binding</keyword>
<dbReference type="PROSITE" id="PS50966">
    <property type="entry name" value="ZF_SWIM"/>
    <property type="match status" value="1"/>
</dbReference>
<proteinExistence type="predicted"/>
<protein>
    <recommendedName>
        <fullName evidence="2">SWIM-type domain-containing protein</fullName>
    </recommendedName>
</protein>
<keyword evidence="1" id="KW-0862">Zinc</keyword>
<dbReference type="EMBL" id="LGRX02010784">
    <property type="protein sequence ID" value="KAK3269729.1"/>
    <property type="molecule type" value="Genomic_DNA"/>
</dbReference>
<dbReference type="AlphaFoldDB" id="A0AAE0G185"/>
<evidence type="ECO:0000259" key="2">
    <source>
        <dbReference type="PROSITE" id="PS50966"/>
    </source>
</evidence>
<comment type="caution">
    <text evidence="3">The sequence shown here is derived from an EMBL/GenBank/DDBJ whole genome shotgun (WGS) entry which is preliminary data.</text>
</comment>
<evidence type="ECO:0000313" key="3">
    <source>
        <dbReference type="EMBL" id="KAK3269729.1"/>
    </source>
</evidence>
<sequence length="263" mass="29800">MLAQRPDLRVDSLVLFMLEVVLVEFDSKYRRQQAMENISIARVKEATEFEPELLLFLDRRPWRVQAQLNDRYVSSKQIPPSYFTKLGPTTFVVKKSNRTLAYELDAMVASSSPTYSVDYELGTCSCPDHVTSGYICKHLFGVLAHDGKTADDLPDTLKASAILTLDLEVLERQPEGNACSPNTTPFYTTADDPMSARQQTRAELRTCIKHLNTVYYNTNDDNLEEVYKISARCSTELQAVMSSTEEFGANAWRRKRRSTDSGV</sequence>
<accession>A0AAE0G185</accession>
<evidence type="ECO:0000256" key="1">
    <source>
        <dbReference type="PROSITE-ProRule" id="PRU00325"/>
    </source>
</evidence>
<organism evidence="3 4">
    <name type="scientific">Cymbomonas tetramitiformis</name>
    <dbReference type="NCBI Taxonomy" id="36881"/>
    <lineage>
        <taxon>Eukaryota</taxon>
        <taxon>Viridiplantae</taxon>
        <taxon>Chlorophyta</taxon>
        <taxon>Pyramimonadophyceae</taxon>
        <taxon>Pyramimonadales</taxon>
        <taxon>Pyramimonadaceae</taxon>
        <taxon>Cymbomonas</taxon>
    </lineage>
</organism>
<reference evidence="3 4" key="1">
    <citation type="journal article" date="2015" name="Genome Biol. Evol.">
        <title>Comparative Genomics of a Bacterivorous Green Alga Reveals Evolutionary Causalities and Consequences of Phago-Mixotrophic Mode of Nutrition.</title>
        <authorList>
            <person name="Burns J.A."/>
            <person name="Paasch A."/>
            <person name="Narechania A."/>
            <person name="Kim E."/>
        </authorList>
    </citation>
    <scope>NUCLEOTIDE SEQUENCE [LARGE SCALE GENOMIC DNA]</scope>
    <source>
        <strain evidence="3 4">PLY_AMNH</strain>
    </source>
</reference>
<name>A0AAE0G185_9CHLO</name>
<dbReference type="Proteomes" id="UP001190700">
    <property type="component" value="Unassembled WGS sequence"/>
</dbReference>